<dbReference type="InterPro" id="IPR051556">
    <property type="entry name" value="N-term/lysine_N-AcTrnsfr"/>
</dbReference>
<dbReference type="InterPro" id="IPR000182">
    <property type="entry name" value="GNAT_dom"/>
</dbReference>
<dbReference type="RefSeq" id="WP_151109792.1">
    <property type="nucleotide sequence ID" value="NZ_JACSQO010000004.1"/>
</dbReference>
<name>A0ABR8R9M6_9BACI</name>
<dbReference type="PROSITE" id="PS51186">
    <property type="entry name" value="GNAT"/>
    <property type="match status" value="1"/>
</dbReference>
<feature type="domain" description="N-acetyltransferase" evidence="1">
    <location>
        <begin position="3"/>
        <end position="163"/>
    </location>
</feature>
<proteinExistence type="predicted"/>
<dbReference type="EMBL" id="JACSQO010000004">
    <property type="protein sequence ID" value="MBD7944499.1"/>
    <property type="molecule type" value="Genomic_DNA"/>
</dbReference>
<dbReference type="Gene3D" id="3.40.630.30">
    <property type="match status" value="1"/>
</dbReference>
<dbReference type="PANTHER" id="PTHR42919:SF35">
    <property type="entry name" value="N-ACETYLTRANSFERASE DOMAIN-CONTAINING PROTEIN"/>
    <property type="match status" value="1"/>
</dbReference>
<evidence type="ECO:0000313" key="3">
    <source>
        <dbReference type="Proteomes" id="UP000640786"/>
    </source>
</evidence>
<gene>
    <name evidence="2" type="ORF">H9650_10260</name>
</gene>
<protein>
    <submittedName>
        <fullName evidence="2">GNAT family N-acetyltransferase</fullName>
    </submittedName>
</protein>
<comment type="caution">
    <text evidence="2">The sequence shown here is derived from an EMBL/GenBank/DDBJ whole genome shotgun (WGS) entry which is preliminary data.</text>
</comment>
<reference evidence="2 3" key="1">
    <citation type="submission" date="2020-08" db="EMBL/GenBank/DDBJ databases">
        <title>A Genomic Blueprint of the Chicken Gut Microbiome.</title>
        <authorList>
            <person name="Gilroy R."/>
            <person name="Ravi A."/>
            <person name="Getino M."/>
            <person name="Pursley I."/>
            <person name="Horton D.L."/>
            <person name="Alikhan N.-F."/>
            <person name="Baker D."/>
            <person name="Gharbi K."/>
            <person name="Hall N."/>
            <person name="Watson M."/>
            <person name="Adriaenssens E.M."/>
            <person name="Foster-Nyarko E."/>
            <person name="Jarju S."/>
            <person name="Secka A."/>
            <person name="Antonio M."/>
            <person name="Oren A."/>
            <person name="Chaudhuri R."/>
            <person name="La Ragione R.M."/>
            <person name="Hildebrand F."/>
            <person name="Pallen M.J."/>
        </authorList>
    </citation>
    <scope>NUCLEOTIDE SEQUENCE [LARGE SCALE GENOMIC DNA]</scope>
    <source>
        <strain evidence="2 3">Sa2BUA9</strain>
    </source>
</reference>
<dbReference type="Pfam" id="PF00583">
    <property type="entry name" value="Acetyltransf_1"/>
    <property type="match status" value="1"/>
</dbReference>
<accession>A0ABR8R9M6</accession>
<evidence type="ECO:0000259" key="1">
    <source>
        <dbReference type="PROSITE" id="PS51186"/>
    </source>
</evidence>
<sequence>MTIAIETATIADFDEVNSIVKESQDEHHRALPHIFSRVDQVMPHDYFQSLLIEPASEVLVVRKNNQILGFAILEVMEAPPFDSLAPRKYAYINDFGVKSSHKRMGIGKVLFEGCTYWANSKGATALELNVWNFNESAIAFYEKLGMETISRKMTISLERETEK</sequence>
<dbReference type="SUPFAM" id="SSF55729">
    <property type="entry name" value="Acyl-CoA N-acyltransferases (Nat)"/>
    <property type="match status" value="1"/>
</dbReference>
<dbReference type="Proteomes" id="UP000640786">
    <property type="component" value="Unassembled WGS sequence"/>
</dbReference>
<keyword evidence="3" id="KW-1185">Reference proteome</keyword>
<dbReference type="CDD" id="cd04301">
    <property type="entry name" value="NAT_SF"/>
    <property type="match status" value="1"/>
</dbReference>
<dbReference type="InterPro" id="IPR016181">
    <property type="entry name" value="Acyl_CoA_acyltransferase"/>
</dbReference>
<organism evidence="2 3">
    <name type="scientific">Psychrobacillus faecigallinarum</name>
    <dbReference type="NCBI Taxonomy" id="2762235"/>
    <lineage>
        <taxon>Bacteria</taxon>
        <taxon>Bacillati</taxon>
        <taxon>Bacillota</taxon>
        <taxon>Bacilli</taxon>
        <taxon>Bacillales</taxon>
        <taxon>Bacillaceae</taxon>
        <taxon>Psychrobacillus</taxon>
    </lineage>
</organism>
<evidence type="ECO:0000313" key="2">
    <source>
        <dbReference type="EMBL" id="MBD7944499.1"/>
    </source>
</evidence>
<dbReference type="PANTHER" id="PTHR42919">
    <property type="entry name" value="N-ALPHA-ACETYLTRANSFERASE"/>
    <property type="match status" value="1"/>
</dbReference>